<evidence type="ECO:0000313" key="3">
    <source>
        <dbReference type="Proteomes" id="UP000248132"/>
    </source>
</evidence>
<accession>A0A318Y2A1</accession>
<gene>
    <name evidence="2" type="ORF">LY28_00789</name>
</gene>
<dbReference type="InterPro" id="IPR050834">
    <property type="entry name" value="Glycosyltransf_2"/>
</dbReference>
<dbReference type="PANTHER" id="PTHR43685">
    <property type="entry name" value="GLYCOSYLTRANSFERASE"/>
    <property type="match status" value="1"/>
</dbReference>
<organism evidence="2 3">
    <name type="scientific">Ruminiclostridium sufflavum DSM 19573</name>
    <dbReference type="NCBI Taxonomy" id="1121337"/>
    <lineage>
        <taxon>Bacteria</taxon>
        <taxon>Bacillati</taxon>
        <taxon>Bacillota</taxon>
        <taxon>Clostridia</taxon>
        <taxon>Eubacteriales</taxon>
        <taxon>Oscillospiraceae</taxon>
        <taxon>Ruminiclostridium</taxon>
    </lineage>
</organism>
<keyword evidence="3" id="KW-1185">Reference proteome</keyword>
<dbReference type="AlphaFoldDB" id="A0A318Y2A1"/>
<comment type="caution">
    <text evidence="2">The sequence shown here is derived from an EMBL/GenBank/DDBJ whole genome shotgun (WGS) entry which is preliminary data.</text>
</comment>
<dbReference type="GO" id="GO:0016757">
    <property type="term" value="F:glycosyltransferase activity"/>
    <property type="evidence" value="ECO:0007669"/>
    <property type="project" value="UniProtKB-KW"/>
</dbReference>
<evidence type="ECO:0000259" key="1">
    <source>
        <dbReference type="Pfam" id="PF00535"/>
    </source>
</evidence>
<dbReference type="SUPFAM" id="SSF53448">
    <property type="entry name" value="Nucleotide-diphospho-sugar transferases"/>
    <property type="match status" value="1"/>
</dbReference>
<dbReference type="InterPro" id="IPR029044">
    <property type="entry name" value="Nucleotide-diphossugar_trans"/>
</dbReference>
<keyword evidence="2" id="KW-0808">Transferase</keyword>
<dbReference type="EMBL" id="QKMR01000003">
    <property type="protein sequence ID" value="PYG89569.1"/>
    <property type="molecule type" value="Genomic_DNA"/>
</dbReference>
<dbReference type="Proteomes" id="UP000248132">
    <property type="component" value="Unassembled WGS sequence"/>
</dbReference>
<dbReference type="RefSeq" id="WP_110460855.1">
    <property type="nucleotide sequence ID" value="NZ_QKMR01000003.1"/>
</dbReference>
<keyword evidence="2" id="KW-0328">Glycosyltransferase</keyword>
<proteinExistence type="predicted"/>
<dbReference type="Pfam" id="PF00535">
    <property type="entry name" value="Glycos_transf_2"/>
    <property type="match status" value="1"/>
</dbReference>
<dbReference type="InterPro" id="IPR001173">
    <property type="entry name" value="Glyco_trans_2-like"/>
</dbReference>
<dbReference type="Gene3D" id="3.90.550.10">
    <property type="entry name" value="Spore Coat Polysaccharide Biosynthesis Protein SpsA, Chain A"/>
    <property type="match status" value="1"/>
</dbReference>
<protein>
    <submittedName>
        <fullName evidence="2">Galactosyltransferase-like protein</fullName>
    </submittedName>
</protein>
<dbReference type="PANTHER" id="PTHR43685:SF3">
    <property type="entry name" value="SLR2126 PROTEIN"/>
    <property type="match status" value="1"/>
</dbReference>
<dbReference type="OrthoDB" id="9812302at2"/>
<name>A0A318Y2A1_9FIRM</name>
<reference evidence="2 3" key="1">
    <citation type="submission" date="2018-06" db="EMBL/GenBank/DDBJ databases">
        <title>Genomic Encyclopedia of Type Strains, Phase I: the one thousand microbial genomes (KMG-I) project.</title>
        <authorList>
            <person name="Kyrpides N."/>
        </authorList>
    </citation>
    <scope>NUCLEOTIDE SEQUENCE [LARGE SCALE GENOMIC DNA]</scope>
    <source>
        <strain evidence="2 3">DSM 19573</strain>
    </source>
</reference>
<feature type="domain" description="Glycosyltransferase 2-like" evidence="1">
    <location>
        <begin position="4"/>
        <end position="95"/>
    </location>
</feature>
<evidence type="ECO:0000313" key="2">
    <source>
        <dbReference type="EMBL" id="PYG89569.1"/>
    </source>
</evidence>
<sequence>MKVSVIIPTYNRSNILKYTLSSLVNQDFPSREYEVIVIDDGSSDDTKEVVYSYKDKLNIIYYFQEDKGFRVALARNEGIKRAKGDVLIFIDTGIVVGNTFVRAHYDAHCENSYEKNTASNEKYAVIGYVYGFSYESEEYGETPKFIDFNRPNQMIQNLKQSDYYSDIREKVYFEIKDDLNSISVPWMLFYTNNVSVMKEELIKAGCFDEDFVRWGAEDVECAYRLFKNKLKFKLSREACGVNCPHERHIEGKHVRGKMNMRLFYSKHQDAVVELYTTCSTFSFINYYMNYSEYRERLGEMPLYSALLTEADLKFLSEEIPRKENIIYGCQDGFLLGVCHSVSATESDEGLILKAKKSYPDIELYRCLGLCTPFRTKTYRASLIAGAGIILTEHFLNKLVFEAIRASQKVYWLKTDNGTDVTEYEYSKIRDMGNGVSLCLIGKKI</sequence>